<accession>A0ABX0UHB1</accession>
<dbReference type="PANTHER" id="PTHR33498:SF1">
    <property type="entry name" value="TRANSPOSASE FOR INSERTION SEQUENCE ELEMENT IS1557"/>
    <property type="match status" value="1"/>
</dbReference>
<organism evidence="2 3">
    <name type="scientific">Wenyingzhuangia heitensis</name>
    <dbReference type="NCBI Taxonomy" id="1487859"/>
    <lineage>
        <taxon>Bacteria</taxon>
        <taxon>Pseudomonadati</taxon>
        <taxon>Bacteroidota</taxon>
        <taxon>Flavobacteriia</taxon>
        <taxon>Flavobacteriales</taxon>
        <taxon>Flavobacteriaceae</taxon>
        <taxon>Wenyingzhuangia</taxon>
    </lineage>
</organism>
<evidence type="ECO:0000313" key="2">
    <source>
        <dbReference type="EMBL" id="NIJ46576.1"/>
    </source>
</evidence>
<dbReference type="EMBL" id="JAASQL010000008">
    <property type="protein sequence ID" value="NIJ46576.1"/>
    <property type="molecule type" value="Genomic_DNA"/>
</dbReference>
<dbReference type="Proteomes" id="UP000745859">
    <property type="component" value="Unassembled WGS sequence"/>
</dbReference>
<gene>
    <name evidence="2" type="ORF">FHR24_003065</name>
</gene>
<dbReference type="InterPro" id="IPR047951">
    <property type="entry name" value="Transpos_ISL3"/>
</dbReference>
<comment type="caution">
    <text evidence="2">The sequence shown here is derived from an EMBL/GenBank/DDBJ whole genome shotgun (WGS) entry which is preliminary data.</text>
</comment>
<dbReference type="Pfam" id="PF01610">
    <property type="entry name" value="DDE_Tnp_ISL3"/>
    <property type="match status" value="1"/>
</dbReference>
<dbReference type="InterPro" id="IPR002560">
    <property type="entry name" value="Transposase_DDE"/>
</dbReference>
<feature type="non-terminal residue" evidence="2">
    <location>
        <position position="1"/>
    </location>
</feature>
<evidence type="ECO:0000259" key="1">
    <source>
        <dbReference type="Pfam" id="PF01610"/>
    </source>
</evidence>
<name>A0ABX0UHB1_9FLAO</name>
<sequence>RSISNHPSSVNTIAAFYGVNGKKLQRQYKDYLSEFSSWEQKTHADKWLLFPENIGKHLSIDETALSNGELYTIVTNKKAKGKKGAIVAMVKGTKADTIIKILSKIPVKKRNKVEEVTLDMAANMGLIVKRSFINAARVIDRFHVQKLASEAVQEIRIKHRWEAINKENEAIEYARSKGTAYIADTLNNGDSLKQLLARSRYLLFKNPSKWTHSQSKRAEILFSIYPDMKKAYDLAQNLSWIFEKTIDKTVGLTRLAYWYEKVRQSGFKSFSSIARTMSIYYQGILNYFNNRSTNASAESFNAKIKAFRAQFRGVRNIPFFLFRLSNIFA</sequence>
<keyword evidence="3" id="KW-1185">Reference proteome</keyword>
<reference evidence="2 3" key="1">
    <citation type="submission" date="2020-03" db="EMBL/GenBank/DDBJ databases">
        <title>Genomic Encyclopedia of Type Strains, Phase IV (KMG-IV): sequencing the most valuable type-strain genomes for metagenomic binning, comparative biology and taxonomic classification.</title>
        <authorList>
            <person name="Goeker M."/>
        </authorList>
    </citation>
    <scope>NUCLEOTIDE SEQUENCE [LARGE SCALE GENOMIC DNA]</scope>
    <source>
        <strain evidence="2 3">DSM 101599</strain>
    </source>
</reference>
<dbReference type="PANTHER" id="PTHR33498">
    <property type="entry name" value="TRANSPOSASE FOR INSERTION SEQUENCE ELEMENT IS1557"/>
    <property type="match status" value="1"/>
</dbReference>
<protein>
    <submittedName>
        <fullName evidence="2">Transposase</fullName>
    </submittedName>
</protein>
<evidence type="ECO:0000313" key="3">
    <source>
        <dbReference type="Proteomes" id="UP000745859"/>
    </source>
</evidence>
<feature type="domain" description="Transposase IS204/IS1001/IS1096/IS1165 DDE" evidence="1">
    <location>
        <begin position="58"/>
        <end position="323"/>
    </location>
</feature>
<proteinExistence type="predicted"/>